<sequence>MLAFNSQPQKTFFIQTWDWLSQIRCSVETNIGRIELRKSVESNIDQIELTELIESNNRKEW</sequence>
<dbReference type="AlphaFoldDB" id="A0A2P2NIZ4"/>
<evidence type="ECO:0000313" key="1">
    <source>
        <dbReference type="EMBL" id="MBX42404.1"/>
    </source>
</evidence>
<dbReference type="EMBL" id="GGEC01061920">
    <property type="protein sequence ID" value="MBX42404.1"/>
    <property type="molecule type" value="Transcribed_RNA"/>
</dbReference>
<accession>A0A2P2NIZ4</accession>
<proteinExistence type="predicted"/>
<organism evidence="1">
    <name type="scientific">Rhizophora mucronata</name>
    <name type="common">Asiatic mangrove</name>
    <dbReference type="NCBI Taxonomy" id="61149"/>
    <lineage>
        <taxon>Eukaryota</taxon>
        <taxon>Viridiplantae</taxon>
        <taxon>Streptophyta</taxon>
        <taxon>Embryophyta</taxon>
        <taxon>Tracheophyta</taxon>
        <taxon>Spermatophyta</taxon>
        <taxon>Magnoliopsida</taxon>
        <taxon>eudicotyledons</taxon>
        <taxon>Gunneridae</taxon>
        <taxon>Pentapetalae</taxon>
        <taxon>rosids</taxon>
        <taxon>fabids</taxon>
        <taxon>Malpighiales</taxon>
        <taxon>Rhizophoraceae</taxon>
        <taxon>Rhizophora</taxon>
    </lineage>
</organism>
<name>A0A2P2NIZ4_RHIMU</name>
<protein>
    <submittedName>
        <fullName evidence="1">Uncharacterized protein</fullName>
    </submittedName>
</protein>
<reference evidence="1" key="1">
    <citation type="submission" date="2018-02" db="EMBL/GenBank/DDBJ databases">
        <title>Rhizophora mucronata_Transcriptome.</title>
        <authorList>
            <person name="Meera S.P."/>
            <person name="Sreeshan A."/>
            <person name="Augustine A."/>
        </authorList>
    </citation>
    <scope>NUCLEOTIDE SEQUENCE</scope>
    <source>
        <tissue evidence="1">Leaf</tissue>
    </source>
</reference>